<organism evidence="7 8">
    <name type="scientific">Sediminicola luteus</name>
    <dbReference type="NCBI Taxonomy" id="319238"/>
    <lineage>
        <taxon>Bacteria</taxon>
        <taxon>Pseudomonadati</taxon>
        <taxon>Bacteroidota</taxon>
        <taxon>Flavobacteriia</taxon>
        <taxon>Flavobacteriales</taxon>
        <taxon>Flavobacteriaceae</taxon>
        <taxon>Sediminicola</taxon>
    </lineage>
</organism>
<dbReference type="GO" id="GO:0005524">
    <property type="term" value="F:ATP binding"/>
    <property type="evidence" value="ECO:0007669"/>
    <property type="project" value="UniProtKB-UniRule"/>
</dbReference>
<comment type="function">
    <text evidence="5">Catalyzes the phosphorylation of the 3'-hydroxyl group of dephosphocoenzyme A to form coenzyme A.</text>
</comment>
<evidence type="ECO:0000256" key="5">
    <source>
        <dbReference type="HAMAP-Rule" id="MF_00376"/>
    </source>
</evidence>
<comment type="subcellular location">
    <subcellularLocation>
        <location evidence="5">Cytoplasm</location>
    </subcellularLocation>
</comment>
<dbReference type="CDD" id="cd02022">
    <property type="entry name" value="DPCK"/>
    <property type="match status" value="1"/>
</dbReference>
<dbReference type="Pfam" id="PF01121">
    <property type="entry name" value="CoaE"/>
    <property type="match status" value="1"/>
</dbReference>
<keyword evidence="3 5" id="KW-0067">ATP-binding</keyword>
<dbReference type="PROSITE" id="PS51219">
    <property type="entry name" value="DPCK"/>
    <property type="match status" value="1"/>
</dbReference>
<reference evidence="7 8" key="1">
    <citation type="submission" date="2017-04" db="EMBL/GenBank/DDBJ databases">
        <title>A new member of the family Flavobacteriaceae isolated from ascidians.</title>
        <authorList>
            <person name="Chen L."/>
        </authorList>
    </citation>
    <scope>NUCLEOTIDE SEQUENCE [LARGE SCALE GENOMIC DNA]</scope>
    <source>
        <strain evidence="7 8">HQA918</strain>
    </source>
</reference>
<proteinExistence type="inferred from homology"/>
<feature type="binding site" evidence="5">
    <location>
        <begin position="11"/>
        <end position="16"/>
    </location>
    <ligand>
        <name>ATP</name>
        <dbReference type="ChEBI" id="CHEBI:30616"/>
    </ligand>
</feature>
<keyword evidence="5" id="KW-0808">Transferase</keyword>
<dbReference type="PANTHER" id="PTHR10695:SF46">
    <property type="entry name" value="BIFUNCTIONAL COENZYME A SYNTHASE-RELATED"/>
    <property type="match status" value="1"/>
</dbReference>
<dbReference type="Proteomes" id="UP000219559">
    <property type="component" value="Unassembled WGS sequence"/>
</dbReference>
<dbReference type="HAMAP" id="MF_00376">
    <property type="entry name" value="Dephospho_CoA_kinase"/>
    <property type="match status" value="1"/>
</dbReference>
<dbReference type="GO" id="GO:0004140">
    <property type="term" value="F:dephospho-CoA kinase activity"/>
    <property type="evidence" value="ECO:0007669"/>
    <property type="project" value="UniProtKB-UniRule"/>
</dbReference>
<dbReference type="SUPFAM" id="SSF52540">
    <property type="entry name" value="P-loop containing nucleoside triphosphate hydrolases"/>
    <property type="match status" value="1"/>
</dbReference>
<dbReference type="OrthoDB" id="9812943at2"/>
<protein>
    <recommendedName>
        <fullName evidence="5 6">Dephospho-CoA kinase</fullName>
        <ecNumber evidence="5 6">2.7.1.24</ecNumber>
    </recommendedName>
    <alternativeName>
        <fullName evidence="5">Dephosphocoenzyme A kinase</fullName>
    </alternativeName>
</protein>
<comment type="pathway">
    <text evidence="5">Cofactor biosynthesis; coenzyme A biosynthesis; CoA from (R)-pantothenate: step 5/5.</text>
</comment>
<evidence type="ECO:0000313" key="8">
    <source>
        <dbReference type="Proteomes" id="UP000219559"/>
    </source>
</evidence>
<dbReference type="GO" id="GO:0015937">
    <property type="term" value="P:coenzyme A biosynthetic process"/>
    <property type="evidence" value="ECO:0007669"/>
    <property type="project" value="UniProtKB-UniRule"/>
</dbReference>
<dbReference type="InterPro" id="IPR027417">
    <property type="entry name" value="P-loop_NTPase"/>
</dbReference>
<accession>A0A2A4G6R4</accession>
<gene>
    <name evidence="5" type="primary">coaE</name>
    <name evidence="7" type="ORF">B7P33_10345</name>
</gene>
<sequence length="194" mass="21992">MKRIGLTGGIGSGKSTVAGFFKELGVPIYNSDEQAKRLMIEDTTLIQGIKDLIGTEAYQEGQLNRGFIAQRIFNDEALLQAMNDLVHPAVRQDFLNWAEKQESPYVIQETALIFENGMQDFYDATILVTAPIHIRIERVLARDKSNKVAIQQRMANQLPDTKKEMLADHIIVNLELEQTEKQVERLHQQLLSAK</sequence>
<dbReference type="RefSeq" id="WP_097442392.1">
    <property type="nucleotide sequence ID" value="NZ_NBWU01000004.1"/>
</dbReference>
<evidence type="ECO:0000256" key="3">
    <source>
        <dbReference type="ARBA" id="ARBA00022840"/>
    </source>
</evidence>
<comment type="catalytic activity">
    <reaction evidence="5">
        <text>3'-dephospho-CoA + ATP = ADP + CoA + H(+)</text>
        <dbReference type="Rhea" id="RHEA:18245"/>
        <dbReference type="ChEBI" id="CHEBI:15378"/>
        <dbReference type="ChEBI" id="CHEBI:30616"/>
        <dbReference type="ChEBI" id="CHEBI:57287"/>
        <dbReference type="ChEBI" id="CHEBI:57328"/>
        <dbReference type="ChEBI" id="CHEBI:456216"/>
        <dbReference type="EC" id="2.7.1.24"/>
    </reaction>
</comment>
<keyword evidence="4 5" id="KW-0173">Coenzyme A biosynthesis</keyword>
<dbReference type="PANTHER" id="PTHR10695">
    <property type="entry name" value="DEPHOSPHO-COA KINASE-RELATED"/>
    <property type="match status" value="1"/>
</dbReference>
<keyword evidence="5 7" id="KW-0418">Kinase</keyword>
<dbReference type="NCBIfam" id="TIGR00152">
    <property type="entry name" value="dephospho-CoA kinase"/>
    <property type="match status" value="1"/>
</dbReference>
<keyword evidence="8" id="KW-1185">Reference proteome</keyword>
<dbReference type="GO" id="GO:0005737">
    <property type="term" value="C:cytoplasm"/>
    <property type="evidence" value="ECO:0007669"/>
    <property type="project" value="UniProtKB-SubCell"/>
</dbReference>
<keyword evidence="5" id="KW-0963">Cytoplasm</keyword>
<dbReference type="Gene3D" id="3.40.50.300">
    <property type="entry name" value="P-loop containing nucleotide triphosphate hydrolases"/>
    <property type="match status" value="1"/>
</dbReference>
<dbReference type="EC" id="2.7.1.24" evidence="5 6"/>
<evidence type="ECO:0000256" key="4">
    <source>
        <dbReference type="ARBA" id="ARBA00022993"/>
    </source>
</evidence>
<comment type="caution">
    <text evidence="7">The sequence shown here is derived from an EMBL/GenBank/DDBJ whole genome shotgun (WGS) entry which is preliminary data.</text>
</comment>
<name>A0A2A4G6R4_9FLAO</name>
<evidence type="ECO:0000256" key="2">
    <source>
        <dbReference type="ARBA" id="ARBA00022741"/>
    </source>
</evidence>
<evidence type="ECO:0000313" key="7">
    <source>
        <dbReference type="EMBL" id="PCE63676.1"/>
    </source>
</evidence>
<dbReference type="EMBL" id="NBWU01000004">
    <property type="protein sequence ID" value="PCE63676.1"/>
    <property type="molecule type" value="Genomic_DNA"/>
</dbReference>
<evidence type="ECO:0000256" key="6">
    <source>
        <dbReference type="NCBIfam" id="TIGR00152"/>
    </source>
</evidence>
<comment type="similarity">
    <text evidence="1 5">Belongs to the CoaE family.</text>
</comment>
<dbReference type="AlphaFoldDB" id="A0A2A4G6R4"/>
<dbReference type="InterPro" id="IPR001977">
    <property type="entry name" value="Depp_CoAkinase"/>
</dbReference>
<dbReference type="UniPathway" id="UPA00241">
    <property type="reaction ID" value="UER00356"/>
</dbReference>
<keyword evidence="2 5" id="KW-0547">Nucleotide-binding</keyword>
<evidence type="ECO:0000256" key="1">
    <source>
        <dbReference type="ARBA" id="ARBA00009018"/>
    </source>
</evidence>